<dbReference type="InterPro" id="IPR029065">
    <property type="entry name" value="Enolase_C-like"/>
</dbReference>
<dbReference type="PANTHER" id="PTHR13794">
    <property type="entry name" value="ENOLASE SUPERFAMILY, MANDELATE RACEMASE"/>
    <property type="match status" value="1"/>
</dbReference>
<dbReference type="CDD" id="cd03316">
    <property type="entry name" value="MR_like"/>
    <property type="match status" value="1"/>
</dbReference>
<dbReference type="InterPro" id="IPR013341">
    <property type="entry name" value="Mandelate_racemase_N_dom"/>
</dbReference>
<organism evidence="5 6">
    <name type="scientific">Chelatococcus asaccharovorans</name>
    <dbReference type="NCBI Taxonomy" id="28210"/>
    <lineage>
        <taxon>Bacteria</taxon>
        <taxon>Pseudomonadati</taxon>
        <taxon>Pseudomonadota</taxon>
        <taxon>Alphaproteobacteria</taxon>
        <taxon>Hyphomicrobiales</taxon>
        <taxon>Chelatococcaceae</taxon>
        <taxon>Chelatococcus</taxon>
    </lineage>
</organism>
<dbReference type="PANTHER" id="PTHR13794:SF58">
    <property type="entry name" value="MITOCHONDRIAL ENOLASE SUPERFAMILY MEMBER 1"/>
    <property type="match status" value="1"/>
</dbReference>
<proteinExistence type="predicted"/>
<feature type="domain" description="Mandelate racemase/muconate lactonizing enzyme C-terminal" evidence="4">
    <location>
        <begin position="145"/>
        <end position="246"/>
    </location>
</feature>
<dbReference type="Gene3D" id="3.20.20.120">
    <property type="entry name" value="Enolase-like C-terminal domain"/>
    <property type="match status" value="1"/>
</dbReference>
<comment type="caution">
    <text evidence="5">The sequence shown here is derived from an EMBL/GenBank/DDBJ whole genome shotgun (WGS) entry which is preliminary data.</text>
</comment>
<dbReference type="RefSeq" id="WP_110374217.1">
    <property type="nucleotide sequence ID" value="NZ_JAHBRY010000001.1"/>
</dbReference>
<evidence type="ECO:0000313" key="6">
    <source>
        <dbReference type="Proteomes" id="UP000248021"/>
    </source>
</evidence>
<dbReference type="SMART" id="SM00922">
    <property type="entry name" value="MR_MLE"/>
    <property type="match status" value="1"/>
</dbReference>
<dbReference type="GO" id="GO:0016853">
    <property type="term" value="F:isomerase activity"/>
    <property type="evidence" value="ECO:0007669"/>
    <property type="project" value="UniProtKB-KW"/>
</dbReference>
<gene>
    <name evidence="5" type="ORF">C7450_103468</name>
</gene>
<dbReference type="SFLD" id="SFLDS00001">
    <property type="entry name" value="Enolase"/>
    <property type="match status" value="1"/>
</dbReference>
<evidence type="ECO:0000256" key="1">
    <source>
        <dbReference type="ARBA" id="ARBA00001946"/>
    </source>
</evidence>
<evidence type="ECO:0000259" key="4">
    <source>
        <dbReference type="SMART" id="SM00922"/>
    </source>
</evidence>
<keyword evidence="2" id="KW-0479">Metal-binding</keyword>
<dbReference type="GO" id="GO:0016052">
    <property type="term" value="P:carbohydrate catabolic process"/>
    <property type="evidence" value="ECO:0007669"/>
    <property type="project" value="TreeGrafter"/>
</dbReference>
<dbReference type="OrthoDB" id="9802699at2"/>
<dbReference type="PROSITE" id="PS51257">
    <property type="entry name" value="PROKAR_LIPOPROTEIN"/>
    <property type="match status" value="1"/>
</dbReference>
<evidence type="ECO:0000313" key="5">
    <source>
        <dbReference type="EMBL" id="PXW61946.1"/>
    </source>
</evidence>
<dbReference type="Gene3D" id="3.30.390.10">
    <property type="entry name" value="Enolase-like, N-terminal domain"/>
    <property type="match status" value="1"/>
</dbReference>
<dbReference type="Proteomes" id="UP000248021">
    <property type="component" value="Unassembled WGS sequence"/>
</dbReference>
<keyword evidence="5" id="KW-0413">Isomerase</keyword>
<evidence type="ECO:0000256" key="3">
    <source>
        <dbReference type="ARBA" id="ARBA00022842"/>
    </source>
</evidence>
<keyword evidence="6" id="KW-1185">Reference proteome</keyword>
<dbReference type="GO" id="GO:0016836">
    <property type="term" value="F:hydro-lyase activity"/>
    <property type="evidence" value="ECO:0007669"/>
    <property type="project" value="TreeGrafter"/>
</dbReference>
<dbReference type="Pfam" id="PF02746">
    <property type="entry name" value="MR_MLE_N"/>
    <property type="match status" value="1"/>
</dbReference>
<name>A0A2V3UEK5_9HYPH</name>
<dbReference type="InterPro" id="IPR046945">
    <property type="entry name" value="RHMD-like"/>
</dbReference>
<evidence type="ECO:0000256" key="2">
    <source>
        <dbReference type="ARBA" id="ARBA00022723"/>
    </source>
</evidence>
<sequence length="384" mass="41362">MKITRIEPILLTAPLDSGPVAWSGGHIPMFCACLVRVHTDAGITGLGETYGGLFAPEAAKAIVEHYETMAVGLDASDVGGVWSRLYMGGLFWGRAGFAVSVLSAIEMALWDINGKALDVPAYKLLGGKVHDRLRIYASGGLDGTADQFRRELEGYVESGFTAVKIRGGYGPRYDGARAALARETVGPERYLMMDMVQGHNPRPWSAAEAIVVAEAVADADLTWLEEPCAAYDYDGYAKVRAKARMPISGGESSTTLHEFKHFFDRAALDVAQPDAAHCGGMAEFCRIATAANAAGVRIVPHAWGSGPALTSNYHAAFTTANCFMVEFPTIENPLRHALLVEPLNVVDGFLLPPTAPGLGLHLTDDVIARYPFNRDAVVRPRFEH</sequence>
<dbReference type="SUPFAM" id="SSF54826">
    <property type="entry name" value="Enolase N-terminal domain-like"/>
    <property type="match status" value="1"/>
</dbReference>
<dbReference type="SUPFAM" id="SSF51604">
    <property type="entry name" value="Enolase C-terminal domain-like"/>
    <property type="match status" value="1"/>
</dbReference>
<comment type="cofactor">
    <cofactor evidence="1">
        <name>Mg(2+)</name>
        <dbReference type="ChEBI" id="CHEBI:18420"/>
    </cofactor>
</comment>
<reference evidence="5 6" key="1">
    <citation type="submission" date="2018-05" db="EMBL/GenBank/DDBJ databases">
        <title>Genomic Encyclopedia of Type Strains, Phase IV (KMG-IV): sequencing the most valuable type-strain genomes for metagenomic binning, comparative biology and taxonomic classification.</title>
        <authorList>
            <person name="Goeker M."/>
        </authorList>
    </citation>
    <scope>NUCLEOTIDE SEQUENCE [LARGE SCALE GENOMIC DNA]</scope>
    <source>
        <strain evidence="5 6">DSM 6462</strain>
    </source>
</reference>
<dbReference type="EMBL" id="QJJK01000003">
    <property type="protein sequence ID" value="PXW61946.1"/>
    <property type="molecule type" value="Genomic_DNA"/>
</dbReference>
<dbReference type="InterPro" id="IPR029017">
    <property type="entry name" value="Enolase-like_N"/>
</dbReference>
<dbReference type="InterPro" id="IPR036849">
    <property type="entry name" value="Enolase-like_C_sf"/>
</dbReference>
<accession>A0A2V3UEK5</accession>
<dbReference type="SFLD" id="SFLDG00179">
    <property type="entry name" value="mandelate_racemase"/>
    <property type="match status" value="1"/>
</dbReference>
<keyword evidence="3" id="KW-0460">Magnesium</keyword>
<dbReference type="InterPro" id="IPR013342">
    <property type="entry name" value="Mandelate_racemase_C"/>
</dbReference>
<protein>
    <submittedName>
        <fullName evidence="5">D-galactarolactone cycloisomerase</fullName>
    </submittedName>
</protein>
<dbReference type="Pfam" id="PF13378">
    <property type="entry name" value="MR_MLE_C"/>
    <property type="match status" value="1"/>
</dbReference>
<dbReference type="GO" id="GO:0000287">
    <property type="term" value="F:magnesium ion binding"/>
    <property type="evidence" value="ECO:0007669"/>
    <property type="project" value="TreeGrafter"/>
</dbReference>
<dbReference type="AlphaFoldDB" id="A0A2V3UEK5"/>